<proteinExistence type="predicted"/>
<evidence type="ECO:0000256" key="1">
    <source>
        <dbReference type="ARBA" id="ARBA00001966"/>
    </source>
</evidence>
<dbReference type="RefSeq" id="WP_181549866.1">
    <property type="nucleotide sequence ID" value="NZ_JACDUS010000001.1"/>
</dbReference>
<keyword evidence="4" id="KW-0411">Iron-sulfur</keyword>
<dbReference type="GO" id="GO:0046872">
    <property type="term" value="F:metal ion binding"/>
    <property type="evidence" value="ECO:0007669"/>
    <property type="project" value="UniProtKB-KW"/>
</dbReference>
<gene>
    <name evidence="6" type="ORF">HNR65_000517</name>
</gene>
<dbReference type="CDD" id="cd24036">
    <property type="entry name" value="ASKHA_NBD_BcrAD_BadFG_HgdC_HadI"/>
    <property type="match status" value="1"/>
</dbReference>
<evidence type="ECO:0000256" key="3">
    <source>
        <dbReference type="ARBA" id="ARBA00023004"/>
    </source>
</evidence>
<dbReference type="AlphaFoldDB" id="A0A7W0C704"/>
<dbReference type="PANTHER" id="PTHR32329">
    <property type="entry name" value="BIFUNCTIONAL PROTEIN [INCLUDES 2-HYDROXYACYL-COA DEHYDRATASE (N-TER) AND ITS ACTIVATOR DOMAIN (C_TERM)-RELATED"/>
    <property type="match status" value="1"/>
</dbReference>
<dbReference type="InterPro" id="IPR008275">
    <property type="entry name" value="CoA_E_activase_dom"/>
</dbReference>
<comment type="caution">
    <text evidence="6">The sequence shown here is derived from an EMBL/GenBank/DDBJ whole genome shotgun (WGS) entry which is preliminary data.</text>
</comment>
<comment type="cofactor">
    <cofactor evidence="1">
        <name>[4Fe-4S] cluster</name>
        <dbReference type="ChEBI" id="CHEBI:49883"/>
    </cofactor>
</comment>
<evidence type="ECO:0000259" key="5">
    <source>
        <dbReference type="Pfam" id="PF01869"/>
    </source>
</evidence>
<reference evidence="6 7" key="1">
    <citation type="submission" date="2020-07" db="EMBL/GenBank/DDBJ databases">
        <title>Genomic Encyclopedia of Type Strains, Phase IV (KMG-IV): sequencing the most valuable type-strain genomes for metagenomic binning, comparative biology and taxonomic classification.</title>
        <authorList>
            <person name="Goeker M."/>
        </authorList>
    </citation>
    <scope>NUCLEOTIDE SEQUENCE [LARGE SCALE GENOMIC DNA]</scope>
    <source>
        <strain evidence="6 7">DSM 17721</strain>
    </source>
</reference>
<dbReference type="InterPro" id="IPR043129">
    <property type="entry name" value="ATPase_NBD"/>
</dbReference>
<feature type="domain" description="ATPase BadF/BadG/BcrA/BcrD type" evidence="5">
    <location>
        <begin position="8"/>
        <end position="258"/>
    </location>
</feature>
<dbReference type="NCBIfam" id="TIGR00241">
    <property type="entry name" value="CoA_E_activ"/>
    <property type="match status" value="1"/>
</dbReference>
<evidence type="ECO:0000256" key="2">
    <source>
        <dbReference type="ARBA" id="ARBA00022723"/>
    </source>
</evidence>
<dbReference type="InterPro" id="IPR002731">
    <property type="entry name" value="ATPase_BadF"/>
</dbReference>
<sequence length="270" mass="28115">MAHRYAAGCDVGSTTGKAVILEENKIVATAIVPSELDPEETATIVLNKACQQVPALGGISDLSGLVGTGYGRNEIPFADENISEISCHALGVHFCDPSVRTIVDIGGQDVKGISLNPDGAVLDFVMNDKCAAGTGRFLEMMSRTFRMSLSEFSDISLKAQRVVPITAQCSVFAETEVISLLAKKTPPADIAAGIQAAVAKRSFILLKKVGIIPNVAVTGGCSKNKGLLQALGKKLRMPVTPLSVDPQLMGALGAAVAAQRKNAGQPVQTA</sequence>
<evidence type="ECO:0000313" key="6">
    <source>
        <dbReference type="EMBL" id="MBA2880210.1"/>
    </source>
</evidence>
<dbReference type="Gene3D" id="3.30.420.40">
    <property type="match status" value="2"/>
</dbReference>
<evidence type="ECO:0000256" key="4">
    <source>
        <dbReference type="ARBA" id="ARBA00023014"/>
    </source>
</evidence>
<dbReference type="SUPFAM" id="SSF53067">
    <property type="entry name" value="Actin-like ATPase domain"/>
    <property type="match status" value="1"/>
</dbReference>
<accession>A0A7W0C704</accession>
<dbReference type="PANTHER" id="PTHR32329:SF2">
    <property type="entry name" value="BIFUNCTIONAL PROTEIN [INCLUDES 2-HYDROXYACYL-COA DEHYDRATASE (N-TER) AND ITS ACTIVATOR DOMAIN (C_TERM)"/>
    <property type="match status" value="1"/>
</dbReference>
<keyword evidence="3" id="KW-0408">Iron</keyword>
<keyword evidence="2" id="KW-0479">Metal-binding</keyword>
<evidence type="ECO:0000313" key="7">
    <source>
        <dbReference type="Proteomes" id="UP000525298"/>
    </source>
</evidence>
<dbReference type="InterPro" id="IPR051805">
    <property type="entry name" value="Dehydratase_Activator_Redct"/>
</dbReference>
<keyword evidence="7" id="KW-1185">Reference proteome</keyword>
<dbReference type="Pfam" id="PF01869">
    <property type="entry name" value="BcrAD_BadFG"/>
    <property type="match status" value="1"/>
</dbReference>
<organism evidence="6 7">
    <name type="scientific">Desulfosalsimonas propionicica</name>
    <dbReference type="NCBI Taxonomy" id="332175"/>
    <lineage>
        <taxon>Bacteria</taxon>
        <taxon>Pseudomonadati</taxon>
        <taxon>Thermodesulfobacteriota</taxon>
        <taxon>Desulfobacteria</taxon>
        <taxon>Desulfobacterales</taxon>
        <taxon>Desulfosalsimonadaceae</taxon>
        <taxon>Desulfosalsimonas</taxon>
    </lineage>
</organism>
<name>A0A7W0C704_9BACT</name>
<dbReference type="GO" id="GO:0051536">
    <property type="term" value="F:iron-sulfur cluster binding"/>
    <property type="evidence" value="ECO:0007669"/>
    <property type="project" value="UniProtKB-KW"/>
</dbReference>
<dbReference type="Proteomes" id="UP000525298">
    <property type="component" value="Unassembled WGS sequence"/>
</dbReference>
<protein>
    <submittedName>
        <fullName evidence="6">Putative CoA-substrate-specific enzyme activase</fullName>
    </submittedName>
</protein>
<dbReference type="EMBL" id="JACDUS010000001">
    <property type="protein sequence ID" value="MBA2880210.1"/>
    <property type="molecule type" value="Genomic_DNA"/>
</dbReference>